<feature type="transmembrane region" description="Helical" evidence="1">
    <location>
        <begin position="428"/>
        <end position="447"/>
    </location>
</feature>
<name>A0ABW2CAF7_9PSEU</name>
<dbReference type="EMBL" id="JBHSXX010000001">
    <property type="protein sequence ID" value="MFC6871049.1"/>
    <property type="molecule type" value="Genomic_DNA"/>
</dbReference>
<evidence type="ECO:0008006" key="4">
    <source>
        <dbReference type="Google" id="ProtNLM"/>
    </source>
</evidence>
<accession>A0ABW2CAF7</accession>
<dbReference type="Proteomes" id="UP001596337">
    <property type="component" value="Unassembled WGS sequence"/>
</dbReference>
<keyword evidence="3" id="KW-1185">Reference proteome</keyword>
<protein>
    <recommendedName>
        <fullName evidence="4">Fenitrothion hydrolase</fullName>
    </recommendedName>
</protein>
<feature type="transmembrane region" description="Helical" evidence="1">
    <location>
        <begin position="383"/>
        <end position="407"/>
    </location>
</feature>
<sequence length="448" mass="47909">MTGEQILAHGLGSRADLPVPTWLALFAGVLAVLVSFFALAALWTEPRLRGARAGTPLPAGLARIVDALATRVALRVVGVLLLALLLATAWFGTDSSATNPAATWFYVWFWVALVPLSIALGPIWRRLNPLRTLAVALRMLPPLRYGGRWRRTLPERVGYWPATVGLLAFLWLELVYGESDSPRAIAVFVTAYVLVHVVAGAVFGRGWFDHGESFEVYFGLIAALSPFGRRDDGVLVVRNPLDGLLTIQRSEGLTPVVLVILGSTAFDGLTRLPLWGDVTEGSRGVMLALLATAGLAAAIIAIAGIYTGGIWLTRPYLRKNTDGQPFEPYSAFAHSLVPIMIGYTVAHYFSFAVFQGQAGLLLASDPFGLGWNLFGTADATIDYTVIGTTTIAFVQVAGIVVGHILGVTSAHDKAIGVLRPKYVKVGQYPMLAVMVAYTATGIALVAGV</sequence>
<evidence type="ECO:0000313" key="2">
    <source>
        <dbReference type="EMBL" id="MFC6871049.1"/>
    </source>
</evidence>
<keyword evidence="1" id="KW-1133">Transmembrane helix</keyword>
<evidence type="ECO:0000313" key="3">
    <source>
        <dbReference type="Proteomes" id="UP001596337"/>
    </source>
</evidence>
<feature type="transmembrane region" description="Helical" evidence="1">
    <location>
        <begin position="287"/>
        <end position="311"/>
    </location>
</feature>
<feature type="transmembrane region" description="Helical" evidence="1">
    <location>
        <begin position="183"/>
        <end position="203"/>
    </location>
</feature>
<feature type="transmembrane region" description="Helical" evidence="1">
    <location>
        <begin position="331"/>
        <end position="351"/>
    </location>
</feature>
<reference evidence="3" key="1">
    <citation type="journal article" date="2019" name="Int. J. Syst. Evol. Microbiol.">
        <title>The Global Catalogue of Microorganisms (GCM) 10K type strain sequencing project: providing services to taxonomists for standard genome sequencing and annotation.</title>
        <authorList>
            <consortium name="The Broad Institute Genomics Platform"/>
            <consortium name="The Broad Institute Genome Sequencing Center for Infectious Disease"/>
            <person name="Wu L."/>
            <person name="Ma J."/>
        </authorList>
    </citation>
    <scope>NUCLEOTIDE SEQUENCE [LARGE SCALE GENOMIC DNA]</scope>
    <source>
        <strain evidence="3">KCTC 32255</strain>
    </source>
</reference>
<organism evidence="2 3">
    <name type="scientific">Haloechinothrix salitolerans</name>
    <dbReference type="NCBI Taxonomy" id="926830"/>
    <lineage>
        <taxon>Bacteria</taxon>
        <taxon>Bacillati</taxon>
        <taxon>Actinomycetota</taxon>
        <taxon>Actinomycetes</taxon>
        <taxon>Pseudonocardiales</taxon>
        <taxon>Pseudonocardiaceae</taxon>
        <taxon>Haloechinothrix</taxon>
    </lineage>
</organism>
<gene>
    <name evidence="2" type="ORF">ACFQGD_28405</name>
</gene>
<evidence type="ECO:0000256" key="1">
    <source>
        <dbReference type="SAM" id="Phobius"/>
    </source>
</evidence>
<keyword evidence="1" id="KW-0812">Transmembrane</keyword>
<feature type="transmembrane region" description="Helical" evidence="1">
    <location>
        <begin position="22"/>
        <end position="43"/>
    </location>
</feature>
<feature type="transmembrane region" description="Helical" evidence="1">
    <location>
        <begin position="72"/>
        <end position="92"/>
    </location>
</feature>
<comment type="caution">
    <text evidence="2">The sequence shown here is derived from an EMBL/GenBank/DDBJ whole genome shotgun (WGS) entry which is preliminary data.</text>
</comment>
<proteinExistence type="predicted"/>
<keyword evidence="1" id="KW-0472">Membrane</keyword>
<feature type="transmembrane region" description="Helical" evidence="1">
    <location>
        <begin position="157"/>
        <end position="177"/>
    </location>
</feature>
<dbReference type="RefSeq" id="WP_345406426.1">
    <property type="nucleotide sequence ID" value="NZ_BAABLA010000122.1"/>
</dbReference>
<feature type="transmembrane region" description="Helical" evidence="1">
    <location>
        <begin position="104"/>
        <end position="124"/>
    </location>
</feature>